<dbReference type="PROSITE" id="PS51643">
    <property type="entry name" value="HD_CAS3"/>
    <property type="match status" value="1"/>
</dbReference>
<evidence type="ECO:0000313" key="12">
    <source>
        <dbReference type="Proteomes" id="UP000027093"/>
    </source>
</evidence>
<dbReference type="InterPro" id="IPR027417">
    <property type="entry name" value="P-loop_NTPase"/>
</dbReference>
<gene>
    <name evidence="11" type="primary">cas3-2</name>
    <name evidence="11" type="ORF">NVIE_025740</name>
</gene>
<dbReference type="HOGENOM" id="CLU_009347_0_0_2"/>
<evidence type="ECO:0000256" key="4">
    <source>
        <dbReference type="ARBA" id="ARBA00022723"/>
    </source>
</evidence>
<evidence type="ECO:0000256" key="3">
    <source>
        <dbReference type="ARBA" id="ARBA00022722"/>
    </source>
</evidence>
<reference evidence="11 12" key="1">
    <citation type="journal article" date="2014" name="Int. J. Syst. Evol. Microbiol.">
        <title>Nitrososphaera viennensis gen. nov., sp. nov., an aerobic and mesophilic, ammonia-oxidizing archaeon from soil and a member of the archaeal phylum Thaumarchaeota.</title>
        <authorList>
            <person name="Stieglmeier M."/>
            <person name="Klingl A."/>
            <person name="Alves R.J."/>
            <person name="Rittmann S.K."/>
            <person name="Melcher M."/>
            <person name="Leisch N."/>
            <person name="Schleper C."/>
        </authorList>
    </citation>
    <scope>NUCLEOTIDE SEQUENCE [LARGE SCALE GENOMIC DNA]</scope>
    <source>
        <strain evidence="11">EN76</strain>
    </source>
</reference>
<dbReference type="NCBIfam" id="TIGR01587">
    <property type="entry name" value="cas3_core"/>
    <property type="match status" value="1"/>
</dbReference>
<evidence type="ECO:0000256" key="8">
    <source>
        <dbReference type="ARBA" id="ARBA00022840"/>
    </source>
</evidence>
<evidence type="ECO:0000256" key="6">
    <source>
        <dbReference type="ARBA" id="ARBA00022801"/>
    </source>
</evidence>
<dbReference type="GO" id="GO:0005829">
    <property type="term" value="C:cytosol"/>
    <property type="evidence" value="ECO:0007669"/>
    <property type="project" value="TreeGrafter"/>
</dbReference>
<dbReference type="KEGG" id="nvn:NVIE_025740"/>
<evidence type="ECO:0000256" key="2">
    <source>
        <dbReference type="ARBA" id="ARBA00009046"/>
    </source>
</evidence>
<dbReference type="GO" id="GO:0003676">
    <property type="term" value="F:nucleic acid binding"/>
    <property type="evidence" value="ECO:0007669"/>
    <property type="project" value="InterPro"/>
</dbReference>
<keyword evidence="12" id="KW-1185">Reference proteome</keyword>
<sequence>MVVFAKSSPIDNPETLYNHTLTVVKEAQSLKDSYGAKILQSVPESYRQFFWDALFLACKVHDLGKVQSLFQNKILKAAKRNKSELLQVAKGIIDIPHNIISPAFLHNLAEPFPEKIQPAIYQAVAFHHGRGKEYLLNDRAWIPVEDAIRKDVDGRIKELDEMQPLFEGGLASPSPRYLRKLQVQHGAEEARFYLLLKGLLHRADHAGSAHMAVEVAPNKHSAQQVKDYLTLQKKVRPQNIWQAPYASSSAGHNVILQAGTGSGKTEFALLWIDSEKAFYALPMRTSVNAMYERLKETYRSNNIGLLHGDSAMYALSTLDGSSSDNGVSDTLQKIDAARQLGMPISVCTADQIFTAAFRYSGYEKIFATLAYSKLVVDEIQSYDPDMVAVILKALIDISELGGRFCIITATLPKMYLDYIAERIPGIERPPPKFKTSGRHRLRMMPKAIDDPEVIDQIVNLSMKYRGVLVIANTVKMAKKIKSCIQERQTQAFLLHSMFTYEDREFKEQFGILKCQNGIWITTQLAEVSLNIDFDVMVTEISSVDSQIQRWGRVWRNNRPEYSSAEPNIYVATVPSDKGSIYDKDLVSLTEQALCTHNSSLMSDVDEFELVQSIFGDPALEDSGYKAKFDTSIKMLEEYNFSVETKSEAQRLFRRILNVSVIPSQVYSANQEEIDKAVAGLNSNKDRKERLKQLQTIKKKTVSIPYHYFKDINRWYLDKDQDIIVANMQYSFETGVELAQVSSAAFI</sequence>
<dbReference type="EMBL" id="CP007536">
    <property type="protein sequence ID" value="AIC16844.1"/>
    <property type="molecule type" value="Genomic_DNA"/>
</dbReference>
<dbReference type="GO" id="GO:0051607">
    <property type="term" value="P:defense response to virus"/>
    <property type="evidence" value="ECO:0007669"/>
    <property type="project" value="UniProtKB-KW"/>
</dbReference>
<dbReference type="Pfam" id="PF18019">
    <property type="entry name" value="Cas3_HD"/>
    <property type="match status" value="1"/>
</dbReference>
<evidence type="ECO:0000313" key="11">
    <source>
        <dbReference type="EMBL" id="AIC16844.1"/>
    </source>
</evidence>
<keyword evidence="3" id="KW-0540">Nuclease</keyword>
<dbReference type="InterPro" id="IPR038257">
    <property type="entry name" value="CRISPR-assoc_Cas3_HD_sf"/>
</dbReference>
<dbReference type="SUPFAM" id="SSF109604">
    <property type="entry name" value="HD-domain/PDEase-like"/>
    <property type="match status" value="1"/>
</dbReference>
<proteinExistence type="inferred from homology"/>
<keyword evidence="9" id="KW-0051">Antiviral defense</keyword>
<keyword evidence="7" id="KW-0347">Helicase</keyword>
<dbReference type="NCBIfam" id="TIGR01596">
    <property type="entry name" value="cas3_HD"/>
    <property type="match status" value="1"/>
</dbReference>
<dbReference type="AlphaFoldDB" id="A0A060HJY4"/>
<dbReference type="Gene3D" id="3.40.50.300">
    <property type="entry name" value="P-loop containing nucleotide triphosphate hydrolases"/>
    <property type="match status" value="2"/>
</dbReference>
<dbReference type="GO" id="GO:0140097">
    <property type="term" value="F:catalytic activity, acting on DNA"/>
    <property type="evidence" value="ECO:0007669"/>
    <property type="project" value="UniProtKB-ARBA"/>
</dbReference>
<feature type="domain" description="HD Cas3-type" evidence="10">
    <location>
        <begin position="9"/>
        <end position="206"/>
    </location>
</feature>
<protein>
    <submittedName>
        <fullName evidence="11">Putative CRISPR-associated helicase and HD nuclease Cas3</fullName>
    </submittedName>
</protein>
<dbReference type="Gene3D" id="1.10.3210.30">
    <property type="match status" value="1"/>
</dbReference>
<dbReference type="PANTHER" id="PTHR47959">
    <property type="entry name" value="ATP-DEPENDENT RNA HELICASE RHLE-RELATED"/>
    <property type="match status" value="1"/>
</dbReference>
<dbReference type="SUPFAM" id="SSF52540">
    <property type="entry name" value="P-loop containing nucleoside triphosphate hydrolases"/>
    <property type="match status" value="1"/>
</dbReference>
<organism evidence="11 12">
    <name type="scientific">Nitrososphaera viennensis EN76</name>
    <dbReference type="NCBI Taxonomy" id="926571"/>
    <lineage>
        <taxon>Archaea</taxon>
        <taxon>Nitrososphaerota</taxon>
        <taxon>Nitrososphaeria</taxon>
        <taxon>Nitrososphaerales</taxon>
        <taxon>Nitrososphaeraceae</taxon>
        <taxon>Nitrososphaera</taxon>
    </lineage>
</organism>
<dbReference type="InterPro" id="IPR006474">
    <property type="entry name" value="Helicase_Cas3_CRISPR-ass_core"/>
</dbReference>
<evidence type="ECO:0000256" key="9">
    <source>
        <dbReference type="ARBA" id="ARBA00023118"/>
    </source>
</evidence>
<keyword evidence="8" id="KW-0067">ATP-binding</keyword>
<keyword evidence="4" id="KW-0479">Metal-binding</keyword>
<name>A0A060HJY4_9ARCH</name>
<dbReference type="InterPro" id="IPR006483">
    <property type="entry name" value="CRISPR-assoc_Cas3_HD"/>
</dbReference>
<dbReference type="Proteomes" id="UP000027093">
    <property type="component" value="Chromosome"/>
</dbReference>
<evidence type="ECO:0000256" key="1">
    <source>
        <dbReference type="ARBA" id="ARBA00006847"/>
    </source>
</evidence>
<comment type="similarity">
    <text evidence="1">In the N-terminal section; belongs to the CRISPR-associated nuclease Cas3-HD family.</text>
</comment>
<dbReference type="InterPro" id="IPR011545">
    <property type="entry name" value="DEAD/DEAH_box_helicase_dom"/>
</dbReference>
<dbReference type="GO" id="GO:0005524">
    <property type="term" value="F:ATP binding"/>
    <property type="evidence" value="ECO:0007669"/>
    <property type="project" value="UniProtKB-KW"/>
</dbReference>
<dbReference type="GO" id="GO:0003724">
    <property type="term" value="F:RNA helicase activity"/>
    <property type="evidence" value="ECO:0007669"/>
    <property type="project" value="TreeGrafter"/>
</dbReference>
<evidence type="ECO:0000256" key="7">
    <source>
        <dbReference type="ARBA" id="ARBA00022806"/>
    </source>
</evidence>
<keyword evidence="6" id="KW-0378">Hydrolase</keyword>
<dbReference type="Pfam" id="PF22590">
    <property type="entry name" value="Cas3-like_C_2"/>
    <property type="match status" value="1"/>
</dbReference>
<dbReference type="CDD" id="cd09641">
    <property type="entry name" value="Cas3''_I"/>
    <property type="match status" value="1"/>
</dbReference>
<evidence type="ECO:0000259" key="10">
    <source>
        <dbReference type="PROSITE" id="PS51643"/>
    </source>
</evidence>
<dbReference type="SMART" id="SM00487">
    <property type="entry name" value="DEXDc"/>
    <property type="match status" value="1"/>
</dbReference>
<accession>A0A060HJY4</accession>
<evidence type="ECO:0000256" key="5">
    <source>
        <dbReference type="ARBA" id="ARBA00022741"/>
    </source>
</evidence>
<dbReference type="InterPro" id="IPR014001">
    <property type="entry name" value="Helicase_ATP-bd"/>
</dbReference>
<dbReference type="InterPro" id="IPR050079">
    <property type="entry name" value="DEAD_box_RNA_helicase"/>
</dbReference>
<keyword evidence="5" id="KW-0547">Nucleotide-binding</keyword>
<dbReference type="GO" id="GO:0004518">
    <property type="term" value="F:nuclease activity"/>
    <property type="evidence" value="ECO:0007669"/>
    <property type="project" value="UniProtKB-KW"/>
</dbReference>
<dbReference type="GO" id="GO:0016787">
    <property type="term" value="F:hydrolase activity"/>
    <property type="evidence" value="ECO:0007669"/>
    <property type="project" value="UniProtKB-KW"/>
</dbReference>
<dbReference type="PANTHER" id="PTHR47959:SF16">
    <property type="entry name" value="CRISPR-ASSOCIATED NUCLEASE_HELICASE CAS3-RELATED"/>
    <property type="match status" value="1"/>
</dbReference>
<comment type="similarity">
    <text evidence="2">In the central section; belongs to the CRISPR-associated helicase Cas3 family.</text>
</comment>
<dbReference type="Pfam" id="PF00270">
    <property type="entry name" value="DEAD"/>
    <property type="match status" value="1"/>
</dbReference>
<dbReference type="GO" id="GO:0046872">
    <property type="term" value="F:metal ion binding"/>
    <property type="evidence" value="ECO:0007669"/>
    <property type="project" value="UniProtKB-KW"/>
</dbReference>
<dbReference type="STRING" id="926571.NVIE_025740"/>
<dbReference type="InterPro" id="IPR054712">
    <property type="entry name" value="Cas3-like_dom"/>
</dbReference>